<keyword evidence="8" id="KW-0032">Aminotransferase</keyword>
<dbReference type="InterPro" id="IPR015421">
    <property type="entry name" value="PyrdxlP-dep_Trfase_major"/>
</dbReference>
<keyword evidence="9" id="KW-1185">Reference proteome</keyword>
<dbReference type="SUPFAM" id="SSF53383">
    <property type="entry name" value="PLP-dependent transferases"/>
    <property type="match status" value="1"/>
</dbReference>
<dbReference type="GO" id="GO:0030170">
    <property type="term" value="F:pyridoxal phosphate binding"/>
    <property type="evidence" value="ECO:0007669"/>
    <property type="project" value="InterPro"/>
</dbReference>
<dbReference type="PROSITE" id="PS00392">
    <property type="entry name" value="DDC_GAD_HDC_YDC"/>
    <property type="match status" value="1"/>
</dbReference>
<evidence type="ECO:0000256" key="4">
    <source>
        <dbReference type="ARBA" id="ARBA00022898"/>
    </source>
</evidence>
<evidence type="ECO:0000256" key="2">
    <source>
        <dbReference type="ARBA" id="ARBA00009533"/>
    </source>
</evidence>
<dbReference type="InterPro" id="IPR015424">
    <property type="entry name" value="PyrdxlP-dep_Trfase"/>
</dbReference>
<dbReference type="InterPro" id="IPR002129">
    <property type="entry name" value="PyrdxlP-dep_de-COase"/>
</dbReference>
<feature type="modified residue" description="N6-(pyridoxal phosphate)lysine" evidence="6">
    <location>
        <position position="293"/>
    </location>
</feature>
<dbReference type="GO" id="GO:0008483">
    <property type="term" value="F:transaminase activity"/>
    <property type="evidence" value="ECO:0007669"/>
    <property type="project" value="UniProtKB-KW"/>
</dbReference>
<evidence type="ECO:0000256" key="3">
    <source>
        <dbReference type="ARBA" id="ARBA00022793"/>
    </source>
</evidence>
<dbReference type="InterPro" id="IPR010977">
    <property type="entry name" value="Aromatic_deC"/>
</dbReference>
<accession>A0A6C0TXH5</accession>
<dbReference type="Gene3D" id="3.40.640.10">
    <property type="entry name" value="Type I PLP-dependent aspartate aminotransferase-like (Major domain)"/>
    <property type="match status" value="1"/>
</dbReference>
<evidence type="ECO:0000256" key="7">
    <source>
        <dbReference type="RuleBase" id="RU000382"/>
    </source>
</evidence>
<dbReference type="Gene3D" id="3.90.1150.10">
    <property type="entry name" value="Aspartate Aminotransferase, domain 1"/>
    <property type="match status" value="1"/>
</dbReference>
<evidence type="ECO:0000256" key="6">
    <source>
        <dbReference type="PIRSR" id="PIRSR602129-50"/>
    </source>
</evidence>
<comment type="cofactor">
    <cofactor evidence="1 6 7">
        <name>pyridoxal 5'-phosphate</name>
        <dbReference type="ChEBI" id="CHEBI:597326"/>
    </cofactor>
</comment>
<evidence type="ECO:0000313" key="9">
    <source>
        <dbReference type="Proteomes" id="UP000477680"/>
    </source>
</evidence>
<reference evidence="8 9" key="1">
    <citation type="submission" date="2020-02" db="EMBL/GenBank/DDBJ databases">
        <title>Genome sequencing for Kineobactrum sp. M2.</title>
        <authorList>
            <person name="Park S.-J."/>
        </authorList>
    </citation>
    <scope>NUCLEOTIDE SEQUENCE [LARGE SCALE GENOMIC DNA]</scope>
    <source>
        <strain evidence="8 9">M2</strain>
    </source>
</reference>
<comment type="similarity">
    <text evidence="2 7">Belongs to the group II decarboxylase family.</text>
</comment>
<keyword evidence="8" id="KW-0808">Transferase</keyword>
<organism evidence="8 9">
    <name type="scientific">Kineobactrum salinum</name>
    <dbReference type="NCBI Taxonomy" id="2708301"/>
    <lineage>
        <taxon>Bacteria</taxon>
        <taxon>Pseudomonadati</taxon>
        <taxon>Pseudomonadota</taxon>
        <taxon>Gammaproteobacteria</taxon>
        <taxon>Cellvibrionales</taxon>
        <taxon>Halieaceae</taxon>
        <taxon>Kineobactrum</taxon>
    </lineage>
</organism>
<dbReference type="InterPro" id="IPR015422">
    <property type="entry name" value="PyrdxlP-dep_Trfase_small"/>
</dbReference>
<dbReference type="Proteomes" id="UP000477680">
    <property type="component" value="Chromosome"/>
</dbReference>
<evidence type="ECO:0000256" key="5">
    <source>
        <dbReference type="ARBA" id="ARBA00023239"/>
    </source>
</evidence>
<evidence type="ECO:0000313" key="8">
    <source>
        <dbReference type="EMBL" id="QIB64532.1"/>
    </source>
</evidence>
<evidence type="ECO:0000256" key="1">
    <source>
        <dbReference type="ARBA" id="ARBA00001933"/>
    </source>
</evidence>
<protein>
    <submittedName>
        <fullName evidence="8">Aspartate aminotransferase family protein</fullName>
    </submittedName>
</protein>
<sequence>MTRLTEDLQQLDQLTARLSQWCQAFVQTLPDRGVAVPGDPALAADTLEDNGAGAAAAFDQFVRTIAPFLSASAGPRYLGFVTGGTTPAAMLADWLVAATDQNVSSPGDSISTAVELQVMRWLRALFVLPEHFEGLLTTGATASNLLGILCGRQFAGLQQNIDIAASGLAQTQIAVFSATAHASSIKSLSLAGLGRDRLTQIDCLPGTEAMDVASLRAALEASSCPGKIVLASAGTVTGTDFDDLQAIAALCRQHHAWLHVDGAFGLFSRLLPEYRHLSEGIELADSITSDAHKWLNVPYDCGIFFTRHTQLLQQTCSVAAPYLATGVDTQALMDWGIENSRRFRALPVWMTLKAYGRKGYRDLVAQNCHQAAHLADWIEASPDYQLLAPCKLNVVIFKPRVDDAEVGRTLRRINASGKVFMTPGFWQGSSGIRAAFSNWRTTQADMEIICDVLKAAMRE</sequence>
<dbReference type="AlphaFoldDB" id="A0A6C0TXH5"/>
<dbReference type="GO" id="GO:0019752">
    <property type="term" value="P:carboxylic acid metabolic process"/>
    <property type="evidence" value="ECO:0007669"/>
    <property type="project" value="InterPro"/>
</dbReference>
<dbReference type="KEGG" id="kim:G3T16_03085"/>
<dbReference type="InterPro" id="IPR021115">
    <property type="entry name" value="Pyridoxal-P_BS"/>
</dbReference>
<keyword evidence="3" id="KW-0210">Decarboxylase</keyword>
<dbReference type="Pfam" id="PF00282">
    <property type="entry name" value="Pyridoxal_deC"/>
    <property type="match status" value="1"/>
</dbReference>
<dbReference type="GO" id="GO:0006520">
    <property type="term" value="P:amino acid metabolic process"/>
    <property type="evidence" value="ECO:0007669"/>
    <property type="project" value="InterPro"/>
</dbReference>
<keyword evidence="4 6" id="KW-0663">Pyridoxal phosphate</keyword>
<dbReference type="RefSeq" id="WP_163493782.1">
    <property type="nucleotide sequence ID" value="NZ_CP048711.1"/>
</dbReference>
<gene>
    <name evidence="8" type="ORF">G3T16_03085</name>
</gene>
<dbReference type="PRINTS" id="PR00800">
    <property type="entry name" value="YHDCRBOXLASE"/>
</dbReference>
<dbReference type="GO" id="GO:0016831">
    <property type="term" value="F:carboxy-lyase activity"/>
    <property type="evidence" value="ECO:0007669"/>
    <property type="project" value="UniProtKB-KW"/>
</dbReference>
<name>A0A6C0TXH5_9GAMM</name>
<dbReference type="PANTHER" id="PTHR11999">
    <property type="entry name" value="GROUP II PYRIDOXAL-5-PHOSPHATE DECARBOXYLASE"/>
    <property type="match status" value="1"/>
</dbReference>
<proteinExistence type="inferred from homology"/>
<keyword evidence="5 7" id="KW-0456">Lyase</keyword>
<dbReference type="PANTHER" id="PTHR11999:SF70">
    <property type="entry name" value="MIP05841P"/>
    <property type="match status" value="1"/>
</dbReference>
<dbReference type="EMBL" id="CP048711">
    <property type="protein sequence ID" value="QIB64532.1"/>
    <property type="molecule type" value="Genomic_DNA"/>
</dbReference>